<dbReference type="SUPFAM" id="SSF53822">
    <property type="entry name" value="Periplasmic binding protein-like I"/>
    <property type="match status" value="1"/>
</dbReference>
<dbReference type="InterPro" id="IPR046335">
    <property type="entry name" value="LacI/GalR-like_sensor"/>
</dbReference>
<accession>A0A0Y0PBP6</accession>
<sequence>MTVKDVASAANVSPSTASRVLSGQADVDPAMARRVHEASTRLRYSANVMARALRTRQTDTIGVVVPAINNPYFIGAVEAIAQVLTDTGRSLILCDSHDDVATEARQIELLRNRMVDGLVVIPVSATESAAAISAAALDLPVVQLDRVAEGGGTDFVGSDEFEGVRLAIEHLRGRGARSFAFIGAQPTTSTADARLRAFRALTSDDEGARERELLGDFTTEWGRTAAWTLVNSGPLPDAIMCGADIIALGVLTTLRAANVAVPGQVKVISHDDLFIATMVSPQLSSVRQPLATMAQEAVALLDARSKDPERPVRKSVFAPTVELRESSLLPLAATEAAANAATERA</sequence>
<dbReference type="PROSITE" id="PS00356">
    <property type="entry name" value="HTH_LACI_1"/>
    <property type="match status" value="1"/>
</dbReference>
<dbReference type="EMBL" id="CP014145">
    <property type="protein sequence ID" value="AMB59977.1"/>
    <property type="molecule type" value="Genomic_DNA"/>
</dbReference>
<keyword evidence="3" id="KW-0804">Transcription</keyword>
<dbReference type="Pfam" id="PF13377">
    <property type="entry name" value="Peripla_BP_3"/>
    <property type="match status" value="1"/>
</dbReference>
<dbReference type="InterPro" id="IPR028082">
    <property type="entry name" value="Peripla_BP_I"/>
</dbReference>
<evidence type="ECO:0000256" key="3">
    <source>
        <dbReference type="ARBA" id="ARBA00023163"/>
    </source>
</evidence>
<evidence type="ECO:0000256" key="2">
    <source>
        <dbReference type="ARBA" id="ARBA00023125"/>
    </source>
</evidence>
<dbReference type="InterPro" id="IPR000843">
    <property type="entry name" value="HTH_LacI"/>
</dbReference>
<dbReference type="SMART" id="SM00354">
    <property type="entry name" value="HTH_LACI"/>
    <property type="match status" value="1"/>
</dbReference>
<name>A0A0Y0PBP6_9MICO</name>
<evidence type="ECO:0000256" key="1">
    <source>
        <dbReference type="ARBA" id="ARBA00023015"/>
    </source>
</evidence>
<dbReference type="InterPro" id="IPR010982">
    <property type="entry name" value="Lambda_DNA-bd_dom_sf"/>
</dbReference>
<keyword evidence="1" id="KW-0805">Transcription regulation</keyword>
<dbReference type="CDD" id="cd06267">
    <property type="entry name" value="PBP1_LacI_sugar_binding-like"/>
    <property type="match status" value="1"/>
</dbReference>
<feature type="domain" description="HTH lacI-type" evidence="4">
    <location>
        <begin position="1"/>
        <end position="55"/>
    </location>
</feature>
<evidence type="ECO:0000313" key="6">
    <source>
        <dbReference type="Proteomes" id="UP000058305"/>
    </source>
</evidence>
<dbReference type="PROSITE" id="PS50932">
    <property type="entry name" value="HTH_LACI_2"/>
    <property type="match status" value="1"/>
</dbReference>
<evidence type="ECO:0000259" key="4">
    <source>
        <dbReference type="PROSITE" id="PS50932"/>
    </source>
</evidence>
<dbReference type="PANTHER" id="PTHR30146:SF109">
    <property type="entry name" value="HTH-TYPE TRANSCRIPTIONAL REGULATOR GALS"/>
    <property type="match status" value="1"/>
</dbReference>
<reference evidence="6" key="2">
    <citation type="submission" date="2016-01" db="EMBL/GenBank/DDBJ databases">
        <title>First complete genome sequence of a species in the genus Microterricola, an extremophilic cold active enzyme producing strain ERGS5:02 isolated from Sikkim Himalaya.</title>
        <authorList>
            <person name="Kumar R."/>
            <person name="Singh D."/>
            <person name="Swarnkar M.K."/>
        </authorList>
    </citation>
    <scope>NUCLEOTIDE SEQUENCE [LARGE SCALE GENOMIC DNA]</scope>
    <source>
        <strain evidence="6">ERGS5:02</strain>
    </source>
</reference>
<gene>
    <name evidence="5" type="ORF">AWU67_15185</name>
</gene>
<dbReference type="Proteomes" id="UP000058305">
    <property type="component" value="Chromosome"/>
</dbReference>
<dbReference type="AlphaFoldDB" id="A0A0Y0PBP6"/>
<dbReference type="KEGG" id="mvd:AWU67_15185"/>
<dbReference type="Pfam" id="PF00356">
    <property type="entry name" value="LacI"/>
    <property type="match status" value="1"/>
</dbReference>
<dbReference type="PANTHER" id="PTHR30146">
    <property type="entry name" value="LACI-RELATED TRANSCRIPTIONAL REPRESSOR"/>
    <property type="match status" value="1"/>
</dbReference>
<dbReference type="GO" id="GO:0003700">
    <property type="term" value="F:DNA-binding transcription factor activity"/>
    <property type="evidence" value="ECO:0007669"/>
    <property type="project" value="TreeGrafter"/>
</dbReference>
<organism evidence="5 6">
    <name type="scientific">Microterricola viridarii</name>
    <dbReference type="NCBI Taxonomy" id="412690"/>
    <lineage>
        <taxon>Bacteria</taxon>
        <taxon>Bacillati</taxon>
        <taxon>Actinomycetota</taxon>
        <taxon>Actinomycetes</taxon>
        <taxon>Micrococcales</taxon>
        <taxon>Microbacteriaceae</taxon>
        <taxon>Microterricola</taxon>
    </lineage>
</organism>
<keyword evidence="2" id="KW-0238">DNA-binding</keyword>
<reference evidence="5 6" key="1">
    <citation type="journal article" date="2016" name="J. Biotechnol.">
        <title>First complete genome sequence of a species in the genus Microterricola, an extremophilic cold active enzyme producing bacterial strain ERGS5:02 isolated from Sikkim Himalaya.</title>
        <authorList>
            <person name="Himanshu"/>
            <person name="Swarnkar M.K."/>
            <person name="Singh D."/>
            <person name="Kumar R."/>
        </authorList>
    </citation>
    <scope>NUCLEOTIDE SEQUENCE [LARGE SCALE GENOMIC DNA]</scope>
    <source>
        <strain evidence="5 6">ERGS5:02</strain>
    </source>
</reference>
<dbReference type="GO" id="GO:0000976">
    <property type="term" value="F:transcription cis-regulatory region binding"/>
    <property type="evidence" value="ECO:0007669"/>
    <property type="project" value="TreeGrafter"/>
</dbReference>
<dbReference type="Gene3D" id="1.10.260.40">
    <property type="entry name" value="lambda repressor-like DNA-binding domains"/>
    <property type="match status" value="1"/>
</dbReference>
<protein>
    <recommendedName>
        <fullName evidence="4">HTH lacI-type domain-containing protein</fullName>
    </recommendedName>
</protein>
<dbReference type="SUPFAM" id="SSF47413">
    <property type="entry name" value="lambda repressor-like DNA-binding domains"/>
    <property type="match status" value="1"/>
</dbReference>
<evidence type="ECO:0000313" key="5">
    <source>
        <dbReference type="EMBL" id="AMB59977.1"/>
    </source>
</evidence>
<dbReference type="Gene3D" id="3.40.50.2300">
    <property type="match status" value="2"/>
</dbReference>
<dbReference type="CDD" id="cd01392">
    <property type="entry name" value="HTH_LacI"/>
    <property type="match status" value="1"/>
</dbReference>
<proteinExistence type="predicted"/>
<keyword evidence="6" id="KW-1185">Reference proteome</keyword>